<accession>F2JHY1</accession>
<name>F2JHY1_CELLD</name>
<organism evidence="2 3">
    <name type="scientific">Cellulosilyticum lentocellum (strain ATCC 49066 / DSM 5427 / NCIMB 11756 / RHM5)</name>
    <name type="common">Clostridium lentocellum</name>
    <dbReference type="NCBI Taxonomy" id="642492"/>
    <lineage>
        <taxon>Bacteria</taxon>
        <taxon>Bacillati</taxon>
        <taxon>Bacillota</taxon>
        <taxon>Clostridia</taxon>
        <taxon>Lachnospirales</taxon>
        <taxon>Cellulosilyticaceae</taxon>
        <taxon>Cellulosilyticum</taxon>
    </lineage>
</organism>
<proteinExistence type="predicted"/>
<dbReference type="Gene3D" id="3.30.457.10">
    <property type="entry name" value="Copper amine oxidase-like, N-terminal domain"/>
    <property type="match status" value="1"/>
</dbReference>
<dbReference type="AlphaFoldDB" id="F2JHY1"/>
<dbReference type="InterPro" id="IPR036582">
    <property type="entry name" value="Mao_N_sf"/>
</dbReference>
<dbReference type="STRING" id="642492.Clole_0168"/>
<sequence length="283" mass="30818">MKKAFIACMMGFIMTEAVLGEAISDKTGLGQTNNIISMKTKTIEGCEMIPLREVAEKLGFELEWNGKDHTITLDDGKMNTTLTLGLDLYYASSSVAIGTTAPERFGVGPTMINGQTYVPAEMFRALLGNAENAVSIAEGTATFIKKTAEEVGAQQITNPYTEHNSLKELADAVGFQFSIPEKLPEGYELSKLFDISNDTVDIRWKKGDAEISYRAAQGTEDISGDYTVYDSVVVDTISGSNVTLKGNNDKVYVATWQKGQMTYSITATEGLLKQEIQNLINVA</sequence>
<dbReference type="Pfam" id="PF07833">
    <property type="entry name" value="Cu_amine_oxidN1"/>
    <property type="match status" value="1"/>
</dbReference>
<dbReference type="KEGG" id="cle:Clole_0168"/>
<evidence type="ECO:0000259" key="1">
    <source>
        <dbReference type="Pfam" id="PF07833"/>
    </source>
</evidence>
<dbReference type="Proteomes" id="UP000008467">
    <property type="component" value="Chromosome"/>
</dbReference>
<dbReference type="eggNOG" id="ENOG5032R5B">
    <property type="taxonomic scope" value="Bacteria"/>
</dbReference>
<reference evidence="2 3" key="1">
    <citation type="journal article" date="2011" name="J. Bacteriol.">
        <title>Complete genome sequence of the cellulose-degrading bacterium Cellulosilyticum lentocellum.</title>
        <authorList>
            <consortium name="US DOE Joint Genome Institute"/>
            <person name="Miller D.A."/>
            <person name="Suen G."/>
            <person name="Bruce D."/>
            <person name="Copeland A."/>
            <person name="Cheng J.F."/>
            <person name="Detter C."/>
            <person name="Goodwin L.A."/>
            <person name="Han C.S."/>
            <person name="Hauser L.J."/>
            <person name="Land M.L."/>
            <person name="Lapidus A."/>
            <person name="Lucas S."/>
            <person name="Meincke L."/>
            <person name="Pitluck S."/>
            <person name="Tapia R."/>
            <person name="Teshima H."/>
            <person name="Woyke T."/>
            <person name="Fox B.G."/>
            <person name="Angert E.R."/>
            <person name="Currie C.R."/>
        </authorList>
    </citation>
    <scope>NUCLEOTIDE SEQUENCE [LARGE SCALE GENOMIC DNA]</scope>
    <source>
        <strain evidence="3">ATCC 49066 / DSM 5427 / NCIMB 11756 / RHM5</strain>
    </source>
</reference>
<keyword evidence="3" id="KW-1185">Reference proteome</keyword>
<gene>
    <name evidence="2" type="ordered locus">Clole_0168</name>
</gene>
<dbReference type="InterPro" id="IPR012854">
    <property type="entry name" value="Cu_amine_oxidase-like_N"/>
</dbReference>
<dbReference type="EMBL" id="CP002582">
    <property type="protein sequence ID" value="ADZ81925.1"/>
    <property type="molecule type" value="Genomic_DNA"/>
</dbReference>
<evidence type="ECO:0000313" key="3">
    <source>
        <dbReference type="Proteomes" id="UP000008467"/>
    </source>
</evidence>
<dbReference type="SUPFAM" id="SSF55383">
    <property type="entry name" value="Copper amine oxidase, domain N"/>
    <property type="match status" value="1"/>
</dbReference>
<protein>
    <submittedName>
        <fullName evidence="2">Copper amine oxidase-like domain-containing protein</fullName>
    </submittedName>
</protein>
<evidence type="ECO:0000313" key="2">
    <source>
        <dbReference type="EMBL" id="ADZ81925.1"/>
    </source>
</evidence>
<feature type="domain" description="Copper amine oxidase-like N-terminal" evidence="1">
    <location>
        <begin position="40"/>
        <end position="128"/>
    </location>
</feature>
<dbReference type="HOGENOM" id="CLU_862290_0_0_9"/>
<dbReference type="RefSeq" id="WP_013655226.1">
    <property type="nucleotide sequence ID" value="NC_015275.1"/>
</dbReference>